<reference evidence="1" key="1">
    <citation type="submission" date="2023-08" db="EMBL/GenBank/DDBJ databases">
        <title>Chromosome-level Genome Assembly of mud carp (Cirrhinus molitorella).</title>
        <authorList>
            <person name="Liu H."/>
        </authorList>
    </citation>
    <scope>NUCLEOTIDE SEQUENCE</scope>
    <source>
        <strain evidence="1">Prfri</strain>
        <tissue evidence="1">Muscle</tissue>
    </source>
</reference>
<keyword evidence="2" id="KW-1185">Reference proteome</keyword>
<protein>
    <submittedName>
        <fullName evidence="1">Uncharacterized protein</fullName>
    </submittedName>
</protein>
<evidence type="ECO:0000313" key="2">
    <source>
        <dbReference type="Proteomes" id="UP001187343"/>
    </source>
</evidence>
<evidence type="ECO:0000313" key="1">
    <source>
        <dbReference type="EMBL" id="KAK2867716.1"/>
    </source>
</evidence>
<dbReference type="Proteomes" id="UP001187343">
    <property type="component" value="Unassembled WGS sequence"/>
</dbReference>
<organism evidence="1 2">
    <name type="scientific">Cirrhinus molitorella</name>
    <name type="common">mud carp</name>
    <dbReference type="NCBI Taxonomy" id="172907"/>
    <lineage>
        <taxon>Eukaryota</taxon>
        <taxon>Metazoa</taxon>
        <taxon>Chordata</taxon>
        <taxon>Craniata</taxon>
        <taxon>Vertebrata</taxon>
        <taxon>Euteleostomi</taxon>
        <taxon>Actinopterygii</taxon>
        <taxon>Neopterygii</taxon>
        <taxon>Teleostei</taxon>
        <taxon>Ostariophysi</taxon>
        <taxon>Cypriniformes</taxon>
        <taxon>Cyprinidae</taxon>
        <taxon>Labeoninae</taxon>
        <taxon>Labeonini</taxon>
        <taxon>Cirrhinus</taxon>
    </lineage>
</organism>
<dbReference type="AlphaFoldDB" id="A0AA88T7P8"/>
<name>A0AA88T7P8_9TELE</name>
<sequence length="154" mass="17969">MPRTDLTSEHRLPRRGGSSLSDRNITVWKASEDLCKEIHWGRGVLNRPWGQLCASMFLPREPSDRKKELAMGGFREATETYDWPNRLQKESAVRRACWLHYSAFPGCEQPRALVEPCLTPKRRWRVSCDMQLERKSPWQMMYAMVAKLSVRTST</sequence>
<dbReference type="EMBL" id="JAUYZG010000025">
    <property type="protein sequence ID" value="KAK2867716.1"/>
    <property type="molecule type" value="Genomic_DNA"/>
</dbReference>
<proteinExistence type="predicted"/>
<accession>A0AA88T7P8</accession>
<gene>
    <name evidence="1" type="ORF">Q8A67_025833</name>
</gene>
<comment type="caution">
    <text evidence="1">The sequence shown here is derived from an EMBL/GenBank/DDBJ whole genome shotgun (WGS) entry which is preliminary data.</text>
</comment>